<dbReference type="Proteomes" id="UP000076408">
    <property type="component" value="Unassembled WGS sequence"/>
</dbReference>
<protein>
    <submittedName>
        <fullName evidence="2">Uncharacterized protein</fullName>
    </submittedName>
</protein>
<feature type="region of interest" description="Disordered" evidence="1">
    <location>
        <begin position="323"/>
        <end position="527"/>
    </location>
</feature>
<sequence length="527" mass="58881">MVHFCKLCQLLHKNMDFIQCDDSNVWLLETVFSVKITPINGRVEPICRKCIRKYNKVMKDLKKSNGGFPVSRQTFIEHNKFHNGDAESLFQFSNAEQPASLSSSQGRSLEQHPYLMDDESKELMFTGQVADKMNGSQNGMTLNISGEAATVYRITMGDTQESSDEDSSDGKSTIADEDESSEDSSEDDEDDDDDCCSDDTDDSSSSCSSTSSTGGSSSETGASLRLDEHIDRKTEESTALYSAYMDAPIMHNLPEGSLLQGVGDDDVVADGDRIFSDKTLMNDVLEPLQLAESLAKIEDNIGVATKQLQCEESQKLPLQARELQAPEQKVEQQEQNQLHEEKPHKQDPPAAPDEADERFALRGRYRNHMKQVHQRDVQDGDDDDDDRDRDDKCMSVDGSGDSDNGGEADAVETSVNGSGKNSLTTANSICNNDRPGRNPGRQRPDEEEEDEEYGENETHEDDDEDYDDDDEGDDEHNDNDDEENMNEDEEEEDEEDEEEEDVHLSNAAGVPLQEQQFHYGQIISEQN</sequence>
<evidence type="ECO:0000313" key="3">
    <source>
        <dbReference type="Proteomes" id="UP000076408"/>
    </source>
</evidence>
<dbReference type="EnsemblMetazoa" id="ASTEI06932-RA">
    <property type="protein sequence ID" value="ASTEI06932-PA"/>
    <property type="gene ID" value="ASTEI06932"/>
</dbReference>
<dbReference type="OMA" id="YGENETH"/>
<dbReference type="VEuPathDB" id="VectorBase:ASTE000406"/>
<dbReference type="VEuPathDB" id="VectorBase:ASTEI06932"/>
<name>A0A182YEP6_ANOST</name>
<reference evidence="2" key="2">
    <citation type="submission" date="2020-05" db="UniProtKB">
        <authorList>
            <consortium name="EnsemblMetazoa"/>
        </authorList>
    </citation>
    <scope>IDENTIFICATION</scope>
    <source>
        <strain evidence="2">Indian</strain>
    </source>
</reference>
<feature type="compositionally biased region" description="Polar residues" evidence="1">
    <location>
        <begin position="413"/>
        <end position="431"/>
    </location>
</feature>
<accession>A0A182YEP6</accession>
<dbReference type="AlphaFoldDB" id="A0A182YEP6"/>
<feature type="compositionally biased region" description="Polar residues" evidence="1">
    <location>
        <begin position="513"/>
        <end position="527"/>
    </location>
</feature>
<dbReference type="STRING" id="30069.A0A182YEP6"/>
<proteinExistence type="predicted"/>
<dbReference type="VEuPathDB" id="VectorBase:ASTEI20_045872"/>
<feature type="compositionally biased region" description="Acidic residues" evidence="1">
    <location>
        <begin position="445"/>
        <end position="501"/>
    </location>
</feature>
<evidence type="ECO:0000256" key="1">
    <source>
        <dbReference type="SAM" id="MobiDB-lite"/>
    </source>
</evidence>
<feature type="compositionally biased region" description="Acidic residues" evidence="1">
    <location>
        <begin position="175"/>
        <end position="202"/>
    </location>
</feature>
<organism evidence="2 3">
    <name type="scientific">Anopheles stephensi</name>
    <name type="common">Indo-Pakistan malaria mosquito</name>
    <dbReference type="NCBI Taxonomy" id="30069"/>
    <lineage>
        <taxon>Eukaryota</taxon>
        <taxon>Metazoa</taxon>
        <taxon>Ecdysozoa</taxon>
        <taxon>Arthropoda</taxon>
        <taxon>Hexapoda</taxon>
        <taxon>Insecta</taxon>
        <taxon>Pterygota</taxon>
        <taxon>Neoptera</taxon>
        <taxon>Endopterygota</taxon>
        <taxon>Diptera</taxon>
        <taxon>Nematocera</taxon>
        <taxon>Culicoidea</taxon>
        <taxon>Culicidae</taxon>
        <taxon>Anophelinae</taxon>
        <taxon>Anopheles</taxon>
    </lineage>
</organism>
<feature type="region of interest" description="Disordered" evidence="1">
    <location>
        <begin position="158"/>
        <end position="231"/>
    </location>
</feature>
<feature type="compositionally biased region" description="Acidic residues" evidence="1">
    <location>
        <begin position="379"/>
        <end position="388"/>
    </location>
</feature>
<feature type="compositionally biased region" description="Basic and acidic residues" evidence="1">
    <location>
        <begin position="328"/>
        <end position="347"/>
    </location>
</feature>
<feature type="compositionally biased region" description="Basic residues" evidence="1">
    <location>
        <begin position="361"/>
        <end position="372"/>
    </location>
</feature>
<feature type="compositionally biased region" description="Low complexity" evidence="1">
    <location>
        <begin position="203"/>
        <end position="221"/>
    </location>
</feature>
<reference evidence="3" key="1">
    <citation type="journal article" date="2014" name="Genome Biol.">
        <title>Genome analysis of a major urban malaria vector mosquito, Anopheles stephensi.</title>
        <authorList>
            <person name="Jiang X."/>
            <person name="Peery A."/>
            <person name="Hall A.B."/>
            <person name="Sharma A."/>
            <person name="Chen X.G."/>
            <person name="Waterhouse R.M."/>
            <person name="Komissarov A."/>
            <person name="Riehle M.M."/>
            <person name="Shouche Y."/>
            <person name="Sharakhova M.V."/>
            <person name="Lawson D."/>
            <person name="Pakpour N."/>
            <person name="Arensburger P."/>
            <person name="Davidson V.L."/>
            <person name="Eiglmeier K."/>
            <person name="Emrich S."/>
            <person name="George P."/>
            <person name="Kennedy R.C."/>
            <person name="Mane S.P."/>
            <person name="Maslen G."/>
            <person name="Oringanje C."/>
            <person name="Qi Y."/>
            <person name="Settlage R."/>
            <person name="Tojo M."/>
            <person name="Tubio J.M."/>
            <person name="Unger M.F."/>
            <person name="Wang B."/>
            <person name="Vernick K.D."/>
            <person name="Ribeiro J.M."/>
            <person name="James A.A."/>
            <person name="Michel K."/>
            <person name="Riehle M.A."/>
            <person name="Luckhart S."/>
            <person name="Sharakhov I.V."/>
            <person name="Tu Z."/>
        </authorList>
    </citation>
    <scope>NUCLEOTIDE SEQUENCE [LARGE SCALE GENOMIC DNA]</scope>
    <source>
        <strain evidence="3">Indian</strain>
    </source>
</reference>
<evidence type="ECO:0000313" key="2">
    <source>
        <dbReference type="EnsemblMetazoa" id="ASTEI06932-PA"/>
    </source>
</evidence>
<keyword evidence="3" id="KW-1185">Reference proteome</keyword>